<evidence type="ECO:0000256" key="1">
    <source>
        <dbReference type="SAM" id="MobiDB-lite"/>
    </source>
</evidence>
<evidence type="ECO:0000313" key="4">
    <source>
        <dbReference type="EMBL" id="CAK9269589.1"/>
    </source>
</evidence>
<dbReference type="PANTHER" id="PTHR13844">
    <property type="entry name" value="SWI/SNF-RELATED MATRIX-ASSOCIATED ACTIN-DEPENDENT REGULATOR OF CHROMATIN SUBFAMILY D"/>
    <property type="match status" value="1"/>
</dbReference>
<dbReference type="Proteomes" id="UP001497444">
    <property type="component" value="Chromosome 2"/>
</dbReference>
<dbReference type="SMART" id="SM00151">
    <property type="entry name" value="SWIB"/>
    <property type="match status" value="2"/>
</dbReference>
<feature type="domain" description="DEK-C" evidence="3">
    <location>
        <begin position="1"/>
        <end position="56"/>
    </location>
</feature>
<proteinExistence type="predicted"/>
<organism evidence="4 5">
    <name type="scientific">Sphagnum jensenii</name>
    <dbReference type="NCBI Taxonomy" id="128206"/>
    <lineage>
        <taxon>Eukaryota</taxon>
        <taxon>Viridiplantae</taxon>
        <taxon>Streptophyta</taxon>
        <taxon>Embryophyta</taxon>
        <taxon>Bryophyta</taxon>
        <taxon>Sphagnophytina</taxon>
        <taxon>Sphagnopsida</taxon>
        <taxon>Sphagnales</taxon>
        <taxon>Sphagnaceae</taxon>
        <taxon>Sphagnum</taxon>
    </lineage>
</organism>
<dbReference type="Pfam" id="PF08766">
    <property type="entry name" value="DEK_C"/>
    <property type="match status" value="1"/>
</dbReference>
<feature type="region of interest" description="Disordered" evidence="1">
    <location>
        <begin position="58"/>
        <end position="143"/>
    </location>
</feature>
<dbReference type="SUPFAM" id="SSF47592">
    <property type="entry name" value="SWIB/MDM2 domain"/>
    <property type="match status" value="2"/>
</dbReference>
<evidence type="ECO:0000259" key="2">
    <source>
        <dbReference type="PROSITE" id="PS51925"/>
    </source>
</evidence>
<feature type="compositionally biased region" description="Acidic residues" evidence="1">
    <location>
        <begin position="59"/>
        <end position="95"/>
    </location>
</feature>
<reference evidence="4 5" key="1">
    <citation type="submission" date="2024-02" db="EMBL/GenBank/DDBJ databases">
        <authorList>
            <consortium name="ELIXIR-Norway"/>
            <consortium name="Elixir Norway"/>
        </authorList>
    </citation>
    <scope>NUCLEOTIDE SEQUENCE [LARGE SCALE GENOMIC DNA]</scope>
</reference>
<dbReference type="Gene3D" id="1.10.10.60">
    <property type="entry name" value="Homeodomain-like"/>
    <property type="match status" value="1"/>
</dbReference>
<feature type="compositionally biased region" description="Basic and acidic residues" evidence="1">
    <location>
        <begin position="232"/>
        <end position="251"/>
    </location>
</feature>
<accession>A0ABP0WRX4</accession>
<sequence length="336" mass="37740">MVSDADIVRRLTSVLKTADLATTTTTAIRQHLEHELGVDLSDKKAFIRQQVDLYLQQQEQEDKEKEEEEEAQGEEEEEEQQEEQEQEQQQQDEVDDYGKQTATTRSDSKQRLLAKIGHSASKESSPKEKKKRIGGSGGAGGLNKLCSLSPELQAVVGETELPRTQVVKLLWAYIRENGLQDPENRRKIICNDVLRILFNTDSTDMFKMNKLLSKHIWPLENGSTVVTCPDNAEPRPKKPKIEKSEAGEGGRGRSSGFLAPIPISEGLAKFLGAEDGKVSRADAVKRIWDYIKENNLQDPTNKKMIVCDSKLQELFECDTFVGFGLTKLLSPHFLKA</sequence>
<dbReference type="InterPro" id="IPR014876">
    <property type="entry name" value="DEK_C"/>
</dbReference>
<keyword evidence="5" id="KW-1185">Reference proteome</keyword>
<gene>
    <name evidence="4" type="ORF">CSSPJE1EN1_LOCUS15067</name>
</gene>
<dbReference type="Pfam" id="PF02201">
    <property type="entry name" value="SWIB"/>
    <property type="match status" value="2"/>
</dbReference>
<dbReference type="SUPFAM" id="SSF109715">
    <property type="entry name" value="DEK C-terminal domain"/>
    <property type="match status" value="1"/>
</dbReference>
<dbReference type="PROSITE" id="PS51925">
    <property type="entry name" value="SWIB_MDM2"/>
    <property type="match status" value="2"/>
</dbReference>
<name>A0ABP0WRX4_9BRYO</name>
<dbReference type="InterPro" id="IPR019835">
    <property type="entry name" value="SWIB_domain"/>
</dbReference>
<feature type="region of interest" description="Disordered" evidence="1">
    <location>
        <begin position="227"/>
        <end position="255"/>
    </location>
</feature>
<dbReference type="InterPro" id="IPR003121">
    <property type="entry name" value="SWIB_MDM2_domain"/>
</dbReference>
<protein>
    <submittedName>
        <fullName evidence="4">Uncharacterized protein</fullName>
    </submittedName>
</protein>
<dbReference type="PROSITE" id="PS51998">
    <property type="entry name" value="DEK_C"/>
    <property type="match status" value="1"/>
</dbReference>
<dbReference type="InterPro" id="IPR036885">
    <property type="entry name" value="SWIB_MDM2_dom_sf"/>
</dbReference>
<dbReference type="CDD" id="cd10567">
    <property type="entry name" value="SWIB-MDM2_like"/>
    <property type="match status" value="2"/>
</dbReference>
<dbReference type="Gene3D" id="1.10.245.10">
    <property type="entry name" value="SWIB/MDM2 domain"/>
    <property type="match status" value="2"/>
</dbReference>
<evidence type="ECO:0000313" key="5">
    <source>
        <dbReference type="Proteomes" id="UP001497444"/>
    </source>
</evidence>
<feature type="domain" description="DM2" evidence="2">
    <location>
        <begin position="141"/>
        <end position="218"/>
    </location>
</feature>
<evidence type="ECO:0000259" key="3">
    <source>
        <dbReference type="PROSITE" id="PS51998"/>
    </source>
</evidence>
<feature type="domain" description="DM2" evidence="2">
    <location>
        <begin position="256"/>
        <end position="335"/>
    </location>
</feature>
<dbReference type="EMBL" id="OZ020097">
    <property type="protein sequence ID" value="CAK9269589.1"/>
    <property type="molecule type" value="Genomic_DNA"/>
</dbReference>